<keyword evidence="3" id="KW-1185">Reference proteome</keyword>
<keyword evidence="1" id="KW-0472">Membrane</keyword>
<gene>
    <name evidence="2" type="ORF">PXEA_LOCUS22119</name>
</gene>
<dbReference type="Pfam" id="PF21720">
    <property type="entry name" value="MIOS_WD40"/>
    <property type="match status" value="1"/>
</dbReference>
<comment type="caution">
    <text evidence="2">The sequence shown here is derived from an EMBL/GenBank/DDBJ whole genome shotgun (WGS) entry which is preliminary data.</text>
</comment>
<dbReference type="InterPro" id="IPR036322">
    <property type="entry name" value="WD40_repeat_dom_sf"/>
</dbReference>
<dbReference type="PANTHER" id="PTHR16453">
    <property type="entry name" value="WD40 DOMAIN-CONTAINING PROTEIN MIO FAMILY MEMBER"/>
    <property type="match status" value="1"/>
</dbReference>
<organism evidence="2 3">
    <name type="scientific">Protopolystoma xenopodis</name>
    <dbReference type="NCBI Taxonomy" id="117903"/>
    <lineage>
        <taxon>Eukaryota</taxon>
        <taxon>Metazoa</taxon>
        <taxon>Spiralia</taxon>
        <taxon>Lophotrochozoa</taxon>
        <taxon>Platyhelminthes</taxon>
        <taxon>Monogenea</taxon>
        <taxon>Polyopisthocotylea</taxon>
        <taxon>Polystomatidea</taxon>
        <taxon>Polystomatidae</taxon>
        <taxon>Protopolystoma</taxon>
    </lineage>
</organism>
<accession>A0A3S5A630</accession>
<evidence type="ECO:0000313" key="2">
    <source>
        <dbReference type="EMBL" id="VEL28679.1"/>
    </source>
</evidence>
<keyword evidence="1" id="KW-0812">Transmembrane</keyword>
<dbReference type="InterPro" id="IPR037593">
    <property type="entry name" value="MIOS/Sea4"/>
</dbReference>
<dbReference type="GO" id="GO:0005737">
    <property type="term" value="C:cytoplasm"/>
    <property type="evidence" value="ECO:0007669"/>
    <property type="project" value="TreeGrafter"/>
</dbReference>
<dbReference type="PANTHER" id="PTHR16453:SF9">
    <property type="entry name" value="GATOR COMPLEX PROTEIN MIOS"/>
    <property type="match status" value="1"/>
</dbReference>
<dbReference type="SUPFAM" id="SSF50978">
    <property type="entry name" value="WD40 repeat-like"/>
    <property type="match status" value="1"/>
</dbReference>
<dbReference type="OrthoDB" id="341486at2759"/>
<dbReference type="Proteomes" id="UP000784294">
    <property type="component" value="Unassembled WGS sequence"/>
</dbReference>
<feature type="transmembrane region" description="Helical" evidence="1">
    <location>
        <begin position="196"/>
        <end position="216"/>
    </location>
</feature>
<protein>
    <submittedName>
        <fullName evidence="2">Uncharacterized protein</fullName>
    </submittedName>
</protein>
<sequence>MPHDRDRVLFWSPNHYDRFVVIWKNDLFLFLINELTSEQFHNVTHPPRSSVYLVWNPWKSNLLAQGLEKGRHGREPSILIWDVTVDVVNESLSYNQPSGYASSAAGSIHMSSNSTYIALRESEELVCNKPLSDFAINESTASFVWLSKSSFITGVMGKYLKIFELADSQKPCKTVSTKAVYGLCADSLFPRRVASFNEVCFIFICTANFSLCLYLFSKMNFRDKLSYGIVEISTSL</sequence>
<dbReference type="AlphaFoldDB" id="A0A3S5A630"/>
<name>A0A3S5A630_9PLAT</name>
<proteinExistence type="predicted"/>
<evidence type="ECO:0000313" key="3">
    <source>
        <dbReference type="Proteomes" id="UP000784294"/>
    </source>
</evidence>
<evidence type="ECO:0000256" key="1">
    <source>
        <dbReference type="SAM" id="Phobius"/>
    </source>
</evidence>
<reference evidence="2" key="1">
    <citation type="submission" date="2018-11" db="EMBL/GenBank/DDBJ databases">
        <authorList>
            <consortium name="Pathogen Informatics"/>
        </authorList>
    </citation>
    <scope>NUCLEOTIDE SEQUENCE</scope>
</reference>
<dbReference type="EMBL" id="CAAALY010096820">
    <property type="protein sequence ID" value="VEL28679.1"/>
    <property type="molecule type" value="Genomic_DNA"/>
</dbReference>
<keyword evidence="1" id="KW-1133">Transmembrane helix</keyword>